<evidence type="ECO:0000256" key="1">
    <source>
        <dbReference type="SAM" id="MobiDB-lite"/>
    </source>
</evidence>
<feature type="region of interest" description="Disordered" evidence="1">
    <location>
        <begin position="189"/>
        <end position="212"/>
    </location>
</feature>
<keyword evidence="4" id="KW-1185">Reference proteome</keyword>
<feature type="chain" id="PRO_5046858637" evidence="2">
    <location>
        <begin position="30"/>
        <end position="212"/>
    </location>
</feature>
<evidence type="ECO:0000313" key="4">
    <source>
        <dbReference type="Proteomes" id="UP000784128"/>
    </source>
</evidence>
<organism evidence="3 4">
    <name type="scientific">Pelotalea chapellei</name>
    <dbReference type="NCBI Taxonomy" id="44671"/>
    <lineage>
        <taxon>Bacteria</taxon>
        <taxon>Pseudomonadati</taxon>
        <taxon>Thermodesulfobacteriota</taxon>
        <taxon>Desulfuromonadia</taxon>
        <taxon>Geobacterales</taxon>
        <taxon>Geobacteraceae</taxon>
        <taxon>Pelotalea</taxon>
    </lineage>
</organism>
<dbReference type="Proteomes" id="UP000784128">
    <property type="component" value="Unassembled WGS sequence"/>
</dbReference>
<keyword evidence="2" id="KW-0732">Signal</keyword>
<name>A0ABS5UC18_9BACT</name>
<dbReference type="InterPro" id="IPR045613">
    <property type="entry name" value="DUF6448"/>
</dbReference>
<feature type="compositionally biased region" description="Basic and acidic residues" evidence="1">
    <location>
        <begin position="202"/>
        <end position="212"/>
    </location>
</feature>
<protein>
    <submittedName>
        <fullName evidence="3">Uncharacterized protein</fullName>
    </submittedName>
</protein>
<proteinExistence type="predicted"/>
<reference evidence="3 4" key="1">
    <citation type="submission" date="2021-05" db="EMBL/GenBank/DDBJ databases">
        <title>The draft genome of Geobacter chapellei DSM 13688.</title>
        <authorList>
            <person name="Xu Z."/>
            <person name="Masuda Y."/>
            <person name="Itoh H."/>
            <person name="Senoo K."/>
        </authorList>
    </citation>
    <scope>NUCLEOTIDE SEQUENCE [LARGE SCALE GENOMIC DNA]</scope>
    <source>
        <strain evidence="3 4">DSM 13688</strain>
    </source>
</reference>
<accession>A0ABS5UC18</accession>
<feature type="signal peptide" evidence="2">
    <location>
        <begin position="1"/>
        <end position="29"/>
    </location>
</feature>
<gene>
    <name evidence="3" type="ORF">KJB30_15710</name>
</gene>
<evidence type="ECO:0000256" key="2">
    <source>
        <dbReference type="SAM" id="SignalP"/>
    </source>
</evidence>
<comment type="caution">
    <text evidence="3">The sequence shown here is derived from an EMBL/GenBank/DDBJ whole genome shotgun (WGS) entry which is preliminary data.</text>
</comment>
<dbReference type="EMBL" id="JAHDYS010000018">
    <property type="protein sequence ID" value="MBT1073241.1"/>
    <property type="molecule type" value="Genomic_DNA"/>
</dbReference>
<feature type="compositionally biased region" description="Basic residues" evidence="1">
    <location>
        <begin position="192"/>
        <end position="201"/>
    </location>
</feature>
<dbReference type="Pfam" id="PF20046">
    <property type="entry name" value="DUF6448"/>
    <property type="match status" value="1"/>
</dbReference>
<evidence type="ECO:0000313" key="3">
    <source>
        <dbReference type="EMBL" id="MBT1073241.1"/>
    </source>
</evidence>
<sequence length="212" mass="23201">MKAKSTCTKRLLIIIVAATMSLWTSYAAAHCDTLDGPVVQDARKALDGKDVTPVLKWVQPKDENSVKAAFNKALAAQGKKQQQAVENKFFESLVRVHRAGEGAPFTGLKPAGEVEPVIAEADKALTGGSPDGLIKMVTDTVKQGISQRYEKVAEALKHKDESIQKGREYVAAYVEYTHYVERLQMDAEGHAAHHGKPAHKKQATEKHVHGHK</sequence>